<keyword evidence="3" id="KW-1185">Reference proteome</keyword>
<reference evidence="2 3" key="1">
    <citation type="submission" date="2015-11" db="EMBL/GenBank/DDBJ databases">
        <title>Genomic analysis of 38 Legionella species identifies large and diverse effector repertoires.</title>
        <authorList>
            <person name="Burstein D."/>
            <person name="Amaro F."/>
            <person name="Zusman T."/>
            <person name="Lifshitz Z."/>
            <person name="Cohen O."/>
            <person name="Gilbert J.A."/>
            <person name="Pupko T."/>
            <person name="Shuman H.A."/>
            <person name="Segal G."/>
        </authorList>
    </citation>
    <scope>NUCLEOTIDE SEQUENCE [LARGE SCALE GENOMIC DNA]</scope>
    <source>
        <strain evidence="2 3">ATCC 49655</strain>
    </source>
</reference>
<evidence type="ECO:0000259" key="1">
    <source>
        <dbReference type="Pfam" id="PF12834"/>
    </source>
</evidence>
<dbReference type="InterPro" id="IPR024457">
    <property type="entry name" value="Putative_integrase_N"/>
</dbReference>
<accession>A0A0W0YLX8</accession>
<dbReference type="PATRIC" id="fig|1122169.6.peg.2484"/>
<evidence type="ECO:0000313" key="2">
    <source>
        <dbReference type="EMBL" id="KTD57885.1"/>
    </source>
</evidence>
<evidence type="ECO:0000313" key="3">
    <source>
        <dbReference type="Proteomes" id="UP000054600"/>
    </source>
</evidence>
<dbReference type="Pfam" id="PF12834">
    <property type="entry name" value="Phage_int_SAM_2"/>
    <property type="match status" value="1"/>
</dbReference>
<gene>
    <name evidence="2" type="ORF">Lsha_2163</name>
</gene>
<dbReference type="InterPro" id="IPR011010">
    <property type="entry name" value="DNA_brk_join_enz"/>
</dbReference>
<dbReference type="RefSeq" id="WP_018576210.1">
    <property type="nucleotide sequence ID" value="NZ_KB892383.1"/>
</dbReference>
<dbReference type="SUPFAM" id="SSF56349">
    <property type="entry name" value="DNA breaking-rejoining enzymes"/>
    <property type="match status" value="1"/>
</dbReference>
<dbReference type="Proteomes" id="UP000054600">
    <property type="component" value="Unassembled WGS sequence"/>
</dbReference>
<comment type="caution">
    <text evidence="2">The sequence shown here is derived from an EMBL/GenBank/DDBJ whole genome shotgun (WGS) entry which is preliminary data.</text>
</comment>
<name>A0A0W0YLX8_9GAMM</name>
<dbReference type="GO" id="GO:0003677">
    <property type="term" value="F:DNA binding"/>
    <property type="evidence" value="ECO:0007669"/>
    <property type="project" value="InterPro"/>
</dbReference>
<dbReference type="AlphaFoldDB" id="A0A0W0YLX8"/>
<sequence>MRKQSLRQEANLILSSNRGSFRERKYRRYVIYKMINNLFTVGKVPPNWKCIDATHMQLLVKHWHQQKIKPSTMMNYMTIIRKFLRTVGNETTNIDNQSLGIIASRKSHKRVNIPIERWQKIDEPVARLLLNLQIHFGLTLSEAMRLRSDVHVHKDKLWLTRELTFNSMDRCVPFRTDVQTKIIDEFILATDDLSTLIERYGYRSLCFAWNHALKKLRIPVKKSCRYLYAQLMFKELSSTYDKDELTKLLMDEMGLTSRISMWNYFNNK</sequence>
<proteinExistence type="predicted"/>
<dbReference type="eggNOG" id="COG0582">
    <property type="taxonomic scope" value="Bacteria"/>
</dbReference>
<protein>
    <submittedName>
        <fullName evidence="2">Putative integrase</fullName>
    </submittedName>
</protein>
<feature type="domain" description="Putative integrase N-terminal" evidence="1">
    <location>
        <begin position="7"/>
        <end position="90"/>
    </location>
</feature>
<organism evidence="2 3">
    <name type="scientific">Legionella shakespearei DSM 23087</name>
    <dbReference type="NCBI Taxonomy" id="1122169"/>
    <lineage>
        <taxon>Bacteria</taxon>
        <taxon>Pseudomonadati</taxon>
        <taxon>Pseudomonadota</taxon>
        <taxon>Gammaproteobacteria</taxon>
        <taxon>Legionellales</taxon>
        <taxon>Legionellaceae</taxon>
        <taxon>Legionella</taxon>
    </lineage>
</organism>
<dbReference type="OrthoDB" id="5633687at2"/>
<dbReference type="EMBL" id="LNYW01000059">
    <property type="protein sequence ID" value="KTD57885.1"/>
    <property type="molecule type" value="Genomic_DNA"/>
</dbReference>